<evidence type="ECO:0000313" key="1">
    <source>
        <dbReference type="EMBL" id="EKC36923.1"/>
    </source>
</evidence>
<dbReference type="InParanoid" id="K1QTD4"/>
<gene>
    <name evidence="1" type="ORF">CGI_10027116</name>
</gene>
<sequence>MAAESGVQALRKVQDGPSKSSLVSVLDLLMMVPDIIVSLDGMPDPTKSTSPRFRGSLASLGQWGRPQLVAKQPSKLVLTCPPTARGPPGGSLQHGGRLTDLPRSHLVGPYSQVGAICLQKEPISGYTFDHLDLLLGKKQSNTLTPKKTTRPGERV</sequence>
<dbReference type="AlphaFoldDB" id="K1QTD4"/>
<dbReference type="HOGENOM" id="CLU_1697235_0_0_1"/>
<organism evidence="1">
    <name type="scientific">Magallana gigas</name>
    <name type="common">Pacific oyster</name>
    <name type="synonym">Crassostrea gigas</name>
    <dbReference type="NCBI Taxonomy" id="29159"/>
    <lineage>
        <taxon>Eukaryota</taxon>
        <taxon>Metazoa</taxon>
        <taxon>Spiralia</taxon>
        <taxon>Lophotrochozoa</taxon>
        <taxon>Mollusca</taxon>
        <taxon>Bivalvia</taxon>
        <taxon>Autobranchia</taxon>
        <taxon>Pteriomorphia</taxon>
        <taxon>Ostreida</taxon>
        <taxon>Ostreoidea</taxon>
        <taxon>Ostreidae</taxon>
        <taxon>Magallana</taxon>
    </lineage>
</organism>
<dbReference type="EMBL" id="JH818091">
    <property type="protein sequence ID" value="EKC36923.1"/>
    <property type="molecule type" value="Genomic_DNA"/>
</dbReference>
<name>K1QTD4_MAGGI</name>
<proteinExistence type="predicted"/>
<accession>K1QTD4</accession>
<protein>
    <submittedName>
        <fullName evidence="1">Uncharacterized protein</fullName>
    </submittedName>
</protein>
<reference evidence="1" key="1">
    <citation type="journal article" date="2012" name="Nature">
        <title>The oyster genome reveals stress adaptation and complexity of shell formation.</title>
        <authorList>
            <person name="Zhang G."/>
            <person name="Fang X."/>
            <person name="Guo X."/>
            <person name="Li L."/>
            <person name="Luo R."/>
            <person name="Xu F."/>
            <person name="Yang P."/>
            <person name="Zhang L."/>
            <person name="Wang X."/>
            <person name="Qi H."/>
            <person name="Xiong Z."/>
            <person name="Que H."/>
            <person name="Xie Y."/>
            <person name="Holland P.W."/>
            <person name="Paps J."/>
            <person name="Zhu Y."/>
            <person name="Wu F."/>
            <person name="Chen Y."/>
            <person name="Wang J."/>
            <person name="Peng C."/>
            <person name="Meng J."/>
            <person name="Yang L."/>
            <person name="Liu J."/>
            <person name="Wen B."/>
            <person name="Zhang N."/>
            <person name="Huang Z."/>
            <person name="Zhu Q."/>
            <person name="Feng Y."/>
            <person name="Mount A."/>
            <person name="Hedgecock D."/>
            <person name="Xu Z."/>
            <person name="Liu Y."/>
            <person name="Domazet-Loso T."/>
            <person name="Du Y."/>
            <person name="Sun X."/>
            <person name="Zhang S."/>
            <person name="Liu B."/>
            <person name="Cheng P."/>
            <person name="Jiang X."/>
            <person name="Li J."/>
            <person name="Fan D."/>
            <person name="Wang W."/>
            <person name="Fu W."/>
            <person name="Wang T."/>
            <person name="Wang B."/>
            <person name="Zhang J."/>
            <person name="Peng Z."/>
            <person name="Li Y."/>
            <person name="Li N."/>
            <person name="Wang J."/>
            <person name="Chen M."/>
            <person name="He Y."/>
            <person name="Tan F."/>
            <person name="Song X."/>
            <person name="Zheng Q."/>
            <person name="Huang R."/>
            <person name="Yang H."/>
            <person name="Du X."/>
            <person name="Chen L."/>
            <person name="Yang M."/>
            <person name="Gaffney P.M."/>
            <person name="Wang S."/>
            <person name="Luo L."/>
            <person name="She Z."/>
            <person name="Ming Y."/>
            <person name="Huang W."/>
            <person name="Zhang S."/>
            <person name="Huang B."/>
            <person name="Zhang Y."/>
            <person name="Qu T."/>
            <person name="Ni P."/>
            <person name="Miao G."/>
            <person name="Wang J."/>
            <person name="Wang Q."/>
            <person name="Steinberg C.E."/>
            <person name="Wang H."/>
            <person name="Li N."/>
            <person name="Qian L."/>
            <person name="Zhang G."/>
            <person name="Li Y."/>
            <person name="Yang H."/>
            <person name="Liu X."/>
            <person name="Wang J."/>
            <person name="Yin Y."/>
            <person name="Wang J."/>
        </authorList>
    </citation>
    <scope>NUCLEOTIDE SEQUENCE [LARGE SCALE GENOMIC DNA]</scope>
    <source>
        <strain evidence="1">05x7-T-G4-1.051#20</strain>
    </source>
</reference>